<protein>
    <submittedName>
        <fullName evidence="1">Uncharacterized protein</fullName>
    </submittedName>
</protein>
<comment type="caution">
    <text evidence="1">The sequence shown here is derived from an EMBL/GenBank/DDBJ whole genome shotgun (WGS) entry which is preliminary data.</text>
</comment>
<sequence length="185" mass="21243">MTDEDRAMEERFERWVMVSIGMARFEEYLVSLIQDMGQLDAHLCAMDAKIVKADKAQLNAIYGSDSVQQHRTQSYLWVLGAYEILRTLAQRIREGQSDDPSNVEDRIKEARDRFARVRVPLAKFEAAGKHKATDNHIAYPGIDFKCGIAWAVNETDFISRQELSDVFLGALEFVRASKLSRHRDF</sequence>
<evidence type="ECO:0000313" key="1">
    <source>
        <dbReference type="EMBL" id="PHH40225.1"/>
    </source>
</evidence>
<dbReference type="RefSeq" id="WP_098965123.1">
    <property type="nucleotide sequence ID" value="NZ_PDKZ01000002.1"/>
</dbReference>
<reference evidence="2" key="1">
    <citation type="submission" date="2017-10" db="EMBL/GenBank/DDBJ databases">
        <title>FDA dAtabase for Regulatory Grade micrObial Sequences (FDA-ARGOS): Supporting development and validation of Infectious Disease Dx tests.</title>
        <authorList>
            <person name="Goldberg B."/>
            <person name="Campos J."/>
            <person name="Tallon L."/>
            <person name="Sadzewicz L."/>
            <person name="Ott S."/>
            <person name="Zhao X."/>
            <person name="Nagaraj S."/>
            <person name="Vavikolanu K."/>
            <person name="Aluvathingal J."/>
            <person name="Nadendla S."/>
            <person name="Geyer C."/>
            <person name="Sichtig H."/>
        </authorList>
    </citation>
    <scope>NUCLEOTIDE SEQUENCE [LARGE SCALE GENOMIC DNA]</scope>
    <source>
        <strain evidence="2">FDAARGOS_376</strain>
    </source>
</reference>
<dbReference type="EMBL" id="PDKZ01000002">
    <property type="protein sequence ID" value="PHH40225.1"/>
    <property type="molecule type" value="Genomic_DNA"/>
</dbReference>
<name>A0A2C5W225_PSEPU</name>
<dbReference type="Proteomes" id="UP000222460">
    <property type="component" value="Unassembled WGS sequence"/>
</dbReference>
<gene>
    <name evidence="1" type="ORF">CRX57_08580</name>
</gene>
<organism evidence="1 2">
    <name type="scientific">Pseudomonas putida</name>
    <name type="common">Arthrobacter siderocapsulatus</name>
    <dbReference type="NCBI Taxonomy" id="303"/>
    <lineage>
        <taxon>Bacteria</taxon>
        <taxon>Pseudomonadati</taxon>
        <taxon>Pseudomonadota</taxon>
        <taxon>Gammaproteobacteria</taxon>
        <taxon>Pseudomonadales</taxon>
        <taxon>Pseudomonadaceae</taxon>
        <taxon>Pseudomonas</taxon>
    </lineage>
</organism>
<accession>A0A2C5W225</accession>
<evidence type="ECO:0000313" key="2">
    <source>
        <dbReference type="Proteomes" id="UP000222460"/>
    </source>
</evidence>
<dbReference type="AlphaFoldDB" id="A0A2C5W225"/>
<proteinExistence type="predicted"/>